<name>A0A3M7M4W1_9PLEO</name>
<proteinExistence type="predicted"/>
<feature type="compositionally biased region" description="Basic and acidic residues" evidence="1">
    <location>
        <begin position="196"/>
        <end position="206"/>
    </location>
</feature>
<accession>A0A3M7M4W1</accession>
<dbReference type="EMBL" id="KE747818">
    <property type="protein sequence ID" value="RMZ69533.1"/>
    <property type="molecule type" value="Genomic_DNA"/>
</dbReference>
<protein>
    <submittedName>
        <fullName evidence="2">Uncharacterized protein</fullName>
    </submittedName>
</protein>
<evidence type="ECO:0000256" key="1">
    <source>
        <dbReference type="SAM" id="MobiDB-lite"/>
    </source>
</evidence>
<keyword evidence="3" id="KW-1185">Reference proteome</keyword>
<gene>
    <name evidence="2" type="ORF">GMOD_00006360</name>
</gene>
<dbReference type="Proteomes" id="UP000265663">
    <property type="component" value="Unassembled WGS sequence"/>
</dbReference>
<evidence type="ECO:0000313" key="3">
    <source>
        <dbReference type="Proteomes" id="UP000265663"/>
    </source>
</evidence>
<organism evidence="2 3">
    <name type="scientific">Pyrenophora seminiperda CCB06</name>
    <dbReference type="NCBI Taxonomy" id="1302712"/>
    <lineage>
        <taxon>Eukaryota</taxon>
        <taxon>Fungi</taxon>
        <taxon>Dikarya</taxon>
        <taxon>Ascomycota</taxon>
        <taxon>Pezizomycotina</taxon>
        <taxon>Dothideomycetes</taxon>
        <taxon>Pleosporomycetidae</taxon>
        <taxon>Pleosporales</taxon>
        <taxon>Pleosporineae</taxon>
        <taxon>Pleosporaceae</taxon>
        <taxon>Pyrenophora</taxon>
    </lineage>
</organism>
<dbReference type="OrthoDB" id="3781289at2759"/>
<feature type="region of interest" description="Disordered" evidence="1">
    <location>
        <begin position="186"/>
        <end position="208"/>
    </location>
</feature>
<dbReference type="AlphaFoldDB" id="A0A3M7M4W1"/>
<sequence length="287" mass="32956">MLGKSLLGLFCLQKPDDKFFGRFRHESNLTNSDEDDASQSSGSKSHQRPMWYLPHTIVTSDLGYRDHKFKLRFNRFLAEDPSIAVFSVDQEAPVSSTWRNERSRNNCRLSSKYGRARLLVTGRSHCNATITIGHGWPFGVSMKEIRYWNAEDGILLVNWSQLYSSYFAQAEKRSIRRKDGKIVDAHRYMEGSASKSEPERSSKYHGDGSVTPVADAQIVTAHQHAGQDLHDSFRRTGVRHESQGVNGVVKRQVDERWKIHKRVEAFVCSPGPLWRTSGYQKMEQRYM</sequence>
<reference evidence="2 3" key="1">
    <citation type="journal article" date="2014" name="PLoS ONE">
        <title>De novo Genome Assembly of the Fungal Plant Pathogen Pyrenophora semeniperda.</title>
        <authorList>
            <person name="Soliai M.M."/>
            <person name="Meyer S.E."/>
            <person name="Udall J.A."/>
            <person name="Elzinga D.E."/>
            <person name="Hermansen R.A."/>
            <person name="Bodily P.M."/>
            <person name="Hart A.A."/>
            <person name="Coleman C.E."/>
        </authorList>
    </citation>
    <scope>NUCLEOTIDE SEQUENCE [LARGE SCALE GENOMIC DNA]</scope>
    <source>
        <strain evidence="2 3">CCB06</strain>
        <tissue evidence="2">Mycelium</tissue>
    </source>
</reference>
<evidence type="ECO:0000313" key="2">
    <source>
        <dbReference type="EMBL" id="RMZ69533.1"/>
    </source>
</evidence>